<evidence type="ECO:0000256" key="5">
    <source>
        <dbReference type="ARBA" id="ARBA00022679"/>
    </source>
</evidence>
<comment type="cofactor">
    <cofactor evidence="1">
        <name>Mg(2+)</name>
        <dbReference type="ChEBI" id="CHEBI:18420"/>
    </cofactor>
</comment>
<evidence type="ECO:0000256" key="10">
    <source>
        <dbReference type="ARBA" id="ARBA00048540"/>
    </source>
</evidence>
<dbReference type="RefSeq" id="WP_071166586.1">
    <property type="nucleotide sequence ID" value="NZ_CP017781.1"/>
</dbReference>
<dbReference type="InterPro" id="IPR024932">
    <property type="entry name" value="ApbE"/>
</dbReference>
<dbReference type="GO" id="GO:0016740">
    <property type="term" value="F:transferase activity"/>
    <property type="evidence" value="ECO:0007669"/>
    <property type="project" value="UniProtKB-KW"/>
</dbReference>
<evidence type="ECO:0000313" key="12">
    <source>
        <dbReference type="EMBL" id="AOZ70046.1"/>
    </source>
</evidence>
<evidence type="ECO:0000256" key="6">
    <source>
        <dbReference type="ARBA" id="ARBA00022723"/>
    </source>
</evidence>
<keyword evidence="4" id="KW-0285">Flavoprotein</keyword>
<keyword evidence="5" id="KW-0808">Transferase</keyword>
<reference evidence="12 13" key="1">
    <citation type="submission" date="2016-10" db="EMBL/GenBank/DDBJ databases">
        <title>Rhodobacter sp. LPB0142, isolated from sea water.</title>
        <authorList>
            <person name="Kim E."/>
            <person name="Yi H."/>
        </authorList>
    </citation>
    <scope>NUCLEOTIDE SEQUENCE [LARGE SCALE GENOMIC DNA]</scope>
    <source>
        <strain evidence="12 13">LPB0142</strain>
    </source>
</reference>
<dbReference type="PROSITE" id="PS51318">
    <property type="entry name" value="TAT"/>
    <property type="match status" value="1"/>
</dbReference>
<dbReference type="InterPro" id="IPR003374">
    <property type="entry name" value="ApbE-like_sf"/>
</dbReference>
<dbReference type="Pfam" id="PF02424">
    <property type="entry name" value="ApbE"/>
    <property type="match status" value="1"/>
</dbReference>
<evidence type="ECO:0000313" key="13">
    <source>
        <dbReference type="Proteomes" id="UP000176562"/>
    </source>
</evidence>
<feature type="signal peptide" evidence="11">
    <location>
        <begin position="1"/>
        <end position="21"/>
    </location>
</feature>
<evidence type="ECO:0000256" key="11">
    <source>
        <dbReference type="SAM" id="SignalP"/>
    </source>
</evidence>
<keyword evidence="7" id="KW-0274">FAD</keyword>
<keyword evidence="6" id="KW-0479">Metal-binding</keyword>
<feature type="chain" id="PRO_5039942323" description="FAD:protein FMN transferase" evidence="11">
    <location>
        <begin position="22"/>
        <end position="298"/>
    </location>
</feature>
<evidence type="ECO:0000256" key="9">
    <source>
        <dbReference type="ARBA" id="ARBA00031306"/>
    </source>
</evidence>
<dbReference type="EMBL" id="CP017781">
    <property type="protein sequence ID" value="AOZ70046.1"/>
    <property type="molecule type" value="Genomic_DNA"/>
</dbReference>
<dbReference type="PANTHER" id="PTHR30040">
    <property type="entry name" value="THIAMINE BIOSYNTHESIS LIPOPROTEIN APBE"/>
    <property type="match status" value="1"/>
</dbReference>
<evidence type="ECO:0000256" key="4">
    <source>
        <dbReference type="ARBA" id="ARBA00022630"/>
    </source>
</evidence>
<keyword evidence="11" id="KW-0732">Signal</keyword>
<gene>
    <name evidence="12" type="ORF">LPB142_12540</name>
</gene>
<dbReference type="EC" id="2.7.1.180" evidence="2"/>
<dbReference type="GO" id="GO:0046872">
    <property type="term" value="F:metal ion binding"/>
    <property type="evidence" value="ECO:0007669"/>
    <property type="project" value="UniProtKB-KW"/>
</dbReference>
<dbReference type="SUPFAM" id="SSF143631">
    <property type="entry name" value="ApbE-like"/>
    <property type="match status" value="1"/>
</dbReference>
<name>A0A1D9MDW7_9RHOB</name>
<dbReference type="AlphaFoldDB" id="A0A1D9MDW7"/>
<evidence type="ECO:0000256" key="2">
    <source>
        <dbReference type="ARBA" id="ARBA00011955"/>
    </source>
</evidence>
<sequence>MLTRRRFLALSACATALPGRAAPPVAPPVARWRGVAMGSVATLTLSGLDDHAARPIFARVDAELARIEARFSLHRDSALTRLNRDGRLAWPGAEILELFSLADAVHAATGGAFDPSVQPLWRAIAEGRDPGPARAALGWAGVEVSAREIRLARPGMALTFNGIAQGHAADRIAALLRGAGLRDVLIDMGEIVAAGARPGGGPWRAQIAGPAGEAIGAQDLRDTALATSAPMGTRIGPAGTAPHILDPQGGAPRWRLAAVAAPRAALADALSTAACVMDRPAIAAALAAFPGARLVALA</sequence>
<evidence type="ECO:0000256" key="7">
    <source>
        <dbReference type="ARBA" id="ARBA00022827"/>
    </source>
</evidence>
<dbReference type="InterPro" id="IPR006311">
    <property type="entry name" value="TAT_signal"/>
</dbReference>
<dbReference type="KEGG" id="rhp:LPB142_12540"/>
<accession>A0A1D9MDW7</accession>
<comment type="catalytic activity">
    <reaction evidence="10">
        <text>L-threonyl-[protein] + FAD = FMN-L-threonyl-[protein] + AMP + H(+)</text>
        <dbReference type="Rhea" id="RHEA:36847"/>
        <dbReference type="Rhea" id="RHEA-COMP:11060"/>
        <dbReference type="Rhea" id="RHEA-COMP:11061"/>
        <dbReference type="ChEBI" id="CHEBI:15378"/>
        <dbReference type="ChEBI" id="CHEBI:30013"/>
        <dbReference type="ChEBI" id="CHEBI:57692"/>
        <dbReference type="ChEBI" id="CHEBI:74257"/>
        <dbReference type="ChEBI" id="CHEBI:456215"/>
        <dbReference type="EC" id="2.7.1.180"/>
    </reaction>
</comment>
<evidence type="ECO:0000256" key="1">
    <source>
        <dbReference type="ARBA" id="ARBA00001946"/>
    </source>
</evidence>
<dbReference type="Gene3D" id="3.10.520.10">
    <property type="entry name" value="ApbE-like domains"/>
    <property type="match status" value="1"/>
</dbReference>
<evidence type="ECO:0000256" key="3">
    <source>
        <dbReference type="ARBA" id="ARBA00016337"/>
    </source>
</evidence>
<dbReference type="PANTHER" id="PTHR30040:SF2">
    <property type="entry name" value="FAD:PROTEIN FMN TRANSFERASE"/>
    <property type="match status" value="1"/>
</dbReference>
<dbReference type="Proteomes" id="UP000176562">
    <property type="component" value="Chromosome"/>
</dbReference>
<keyword evidence="13" id="KW-1185">Reference proteome</keyword>
<protein>
    <recommendedName>
        <fullName evidence="3">FAD:protein FMN transferase</fullName>
        <ecNumber evidence="2">2.7.1.180</ecNumber>
    </recommendedName>
    <alternativeName>
        <fullName evidence="9">Flavin transferase</fullName>
    </alternativeName>
</protein>
<dbReference type="STRING" id="1850250.LPB142_12540"/>
<evidence type="ECO:0000256" key="8">
    <source>
        <dbReference type="ARBA" id="ARBA00022842"/>
    </source>
</evidence>
<keyword evidence="8" id="KW-0460">Magnesium</keyword>
<proteinExistence type="predicted"/>
<organism evidence="12 13">
    <name type="scientific">Rhodobacter xanthinilyticus</name>
    <dbReference type="NCBI Taxonomy" id="1850250"/>
    <lineage>
        <taxon>Bacteria</taxon>
        <taxon>Pseudomonadati</taxon>
        <taxon>Pseudomonadota</taxon>
        <taxon>Alphaproteobacteria</taxon>
        <taxon>Rhodobacterales</taxon>
        <taxon>Rhodobacter group</taxon>
        <taxon>Rhodobacter</taxon>
    </lineage>
</organism>